<keyword evidence="3" id="KW-0812">Transmembrane</keyword>
<evidence type="ECO:0000313" key="4">
    <source>
        <dbReference type="EMBL" id="VDL64810.1"/>
    </source>
</evidence>
<dbReference type="GO" id="GO:0015459">
    <property type="term" value="F:potassium channel regulator activity"/>
    <property type="evidence" value="ECO:0007669"/>
    <property type="project" value="TreeGrafter"/>
</dbReference>
<gene>
    <name evidence="4" type="ORF">NBR_LOCUS1392</name>
</gene>
<dbReference type="PANTHER" id="PTHR19444:SF13">
    <property type="entry name" value="PROTEIN UNC-93 HOMOLOG A"/>
    <property type="match status" value="1"/>
</dbReference>
<dbReference type="WBParaSite" id="NBR_0000139101-mRNA-1">
    <property type="protein sequence ID" value="NBR_0000139101-mRNA-1"/>
    <property type="gene ID" value="NBR_0000139101"/>
</dbReference>
<organism evidence="6">
    <name type="scientific">Nippostrongylus brasiliensis</name>
    <name type="common">Rat hookworm</name>
    <dbReference type="NCBI Taxonomy" id="27835"/>
    <lineage>
        <taxon>Eukaryota</taxon>
        <taxon>Metazoa</taxon>
        <taxon>Ecdysozoa</taxon>
        <taxon>Nematoda</taxon>
        <taxon>Chromadorea</taxon>
        <taxon>Rhabditida</taxon>
        <taxon>Rhabditina</taxon>
        <taxon>Rhabditomorpha</taxon>
        <taxon>Strongyloidea</taxon>
        <taxon>Heligmosomidae</taxon>
        <taxon>Nippostrongylus</taxon>
    </lineage>
</organism>
<dbReference type="GO" id="GO:0055120">
    <property type="term" value="C:striated muscle dense body"/>
    <property type="evidence" value="ECO:0007669"/>
    <property type="project" value="TreeGrafter"/>
</dbReference>
<keyword evidence="5" id="KW-1185">Reference proteome</keyword>
<keyword evidence="3" id="KW-1133">Transmembrane helix</keyword>
<dbReference type="GO" id="GO:0006937">
    <property type="term" value="P:regulation of muscle contraction"/>
    <property type="evidence" value="ECO:0007669"/>
    <property type="project" value="TreeGrafter"/>
</dbReference>
<reference evidence="6" key="1">
    <citation type="submission" date="2017-02" db="UniProtKB">
        <authorList>
            <consortium name="WormBaseParasite"/>
        </authorList>
    </citation>
    <scope>IDENTIFICATION</scope>
</reference>
<evidence type="ECO:0000256" key="2">
    <source>
        <dbReference type="SAM" id="MobiDB-lite"/>
    </source>
</evidence>
<keyword evidence="3" id="KW-0472">Membrane</keyword>
<proteinExistence type="inferred from homology"/>
<dbReference type="GO" id="GO:0043266">
    <property type="term" value="P:regulation of potassium ion transport"/>
    <property type="evidence" value="ECO:0007669"/>
    <property type="project" value="TreeGrafter"/>
</dbReference>
<dbReference type="EMBL" id="UYSL01001080">
    <property type="protein sequence ID" value="VDL64810.1"/>
    <property type="molecule type" value="Genomic_DNA"/>
</dbReference>
<feature type="compositionally biased region" description="Basic and acidic residues" evidence="2">
    <location>
        <begin position="9"/>
        <end position="34"/>
    </location>
</feature>
<evidence type="ECO:0000256" key="3">
    <source>
        <dbReference type="SAM" id="Phobius"/>
    </source>
</evidence>
<sequence length="236" mass="26987">MGDSNAWDMLEHSQERKSSSPRRDSQRGVSETVERKAGVFQQMIKLDEAELQALGLAKEDIAEEAERQRTESRKRRSKSPALESIRKVSLHVLQKFGAISKKKEAYLPLYKDTELDLIPLESCCVRPKEFFREPAPFSFRELGRAHVLHCEPRQEKCQDFLAKIIRKKKREMLSGNEKIKVNKVMQKIRANLLIISVAFLFLFSAFNGLSNLQTSVNNELGADSLAYVVTFRSIAT</sequence>
<feature type="transmembrane region" description="Helical" evidence="3">
    <location>
        <begin position="188"/>
        <end position="206"/>
    </location>
</feature>
<dbReference type="InterPro" id="IPR051951">
    <property type="entry name" value="UNC-93_regulatory"/>
</dbReference>
<reference evidence="4 5" key="2">
    <citation type="submission" date="2018-11" db="EMBL/GenBank/DDBJ databases">
        <authorList>
            <consortium name="Pathogen Informatics"/>
        </authorList>
    </citation>
    <scope>NUCLEOTIDE SEQUENCE [LARGE SCALE GENOMIC DNA]</scope>
</reference>
<protein>
    <submittedName>
        <fullName evidence="6">Ion_trans_2 domain-containing protein</fullName>
    </submittedName>
</protein>
<accession>A0A0N4XFT9</accession>
<dbReference type="GO" id="GO:0005886">
    <property type="term" value="C:plasma membrane"/>
    <property type="evidence" value="ECO:0007669"/>
    <property type="project" value="TreeGrafter"/>
</dbReference>
<dbReference type="Proteomes" id="UP000271162">
    <property type="component" value="Unassembled WGS sequence"/>
</dbReference>
<dbReference type="AlphaFoldDB" id="A0A0N4XFT9"/>
<evidence type="ECO:0000313" key="6">
    <source>
        <dbReference type="WBParaSite" id="NBR_0000139101-mRNA-1"/>
    </source>
</evidence>
<evidence type="ECO:0000313" key="5">
    <source>
        <dbReference type="Proteomes" id="UP000271162"/>
    </source>
</evidence>
<comment type="similarity">
    <text evidence="1">Belongs to the unc-93 family.</text>
</comment>
<evidence type="ECO:0000256" key="1">
    <source>
        <dbReference type="ARBA" id="ARBA00009172"/>
    </source>
</evidence>
<feature type="region of interest" description="Disordered" evidence="2">
    <location>
        <begin position="1"/>
        <end position="34"/>
    </location>
</feature>
<dbReference type="PANTHER" id="PTHR19444">
    <property type="entry name" value="UNC-93 RELATED"/>
    <property type="match status" value="1"/>
</dbReference>
<dbReference type="STRING" id="27835.A0A0N4XFT9"/>
<name>A0A0N4XFT9_NIPBR</name>